<feature type="non-terminal residue" evidence="1">
    <location>
        <position position="1"/>
    </location>
</feature>
<protein>
    <submittedName>
        <fullName evidence="1">Uncharacterized protein</fullName>
    </submittedName>
</protein>
<dbReference type="Proteomes" id="UP001290894">
    <property type="component" value="Unassembled WGS sequence"/>
</dbReference>
<evidence type="ECO:0000313" key="2">
    <source>
        <dbReference type="Proteomes" id="UP001290894"/>
    </source>
</evidence>
<organism evidence="1 2">
    <name type="scientific">Stenotrophomonas muris</name>
    <dbReference type="NCBI Taxonomy" id="2963283"/>
    <lineage>
        <taxon>Bacteria</taxon>
        <taxon>Pseudomonadati</taxon>
        <taxon>Pseudomonadota</taxon>
        <taxon>Gammaproteobacteria</taxon>
        <taxon>Lysobacterales</taxon>
        <taxon>Lysobacteraceae</taxon>
        <taxon>Stenotrophomonas</taxon>
    </lineage>
</organism>
<dbReference type="EMBL" id="JAXUAC010000041">
    <property type="protein sequence ID" value="MDZ7513817.1"/>
    <property type="molecule type" value="Genomic_DNA"/>
</dbReference>
<sequence length="59" mass="6312">LRSSARRGTARELAALRHPRLFALARPAVLGSLKADWKVKINSKSIHALRGSSGCSCGL</sequence>
<name>A0ABU5MM26_9GAMM</name>
<keyword evidence="2" id="KW-1185">Reference proteome</keyword>
<reference evidence="1 2" key="1">
    <citation type="submission" date="2023-12" db="EMBL/GenBank/DDBJ databases">
        <title>'Antibacterial potential of Stenotrophomonas maltophilia cystic fibrosis isolates' (manuscript under preparation).</title>
        <authorList>
            <person name="Crisan C.V."/>
            <person name="Pettis M."/>
            <person name="Goldberg J.B."/>
        </authorList>
    </citation>
    <scope>NUCLEOTIDE SEQUENCE [LARGE SCALE GENOMIC DNA]</scope>
    <source>
        <strain evidence="1 2">CCV155</strain>
    </source>
</reference>
<comment type="caution">
    <text evidence="1">The sequence shown here is derived from an EMBL/GenBank/DDBJ whole genome shotgun (WGS) entry which is preliminary data.</text>
</comment>
<proteinExistence type="predicted"/>
<dbReference type="RefSeq" id="WP_322546897.1">
    <property type="nucleotide sequence ID" value="NZ_JAXUAC010000041.1"/>
</dbReference>
<evidence type="ECO:0000313" key="1">
    <source>
        <dbReference type="EMBL" id="MDZ7513817.1"/>
    </source>
</evidence>
<gene>
    <name evidence="1" type="ORF">U5F72_18550</name>
</gene>
<accession>A0ABU5MM26</accession>